<protein>
    <submittedName>
        <fullName evidence="2">Crp/Fnr family transcriptional regulator</fullName>
    </submittedName>
</protein>
<reference evidence="2 3" key="1">
    <citation type="submission" date="2020-03" db="EMBL/GenBank/DDBJ databases">
        <title>Soil Listeria distribution.</title>
        <authorList>
            <person name="Liao J."/>
            <person name="Wiedmann M."/>
        </authorList>
    </citation>
    <scope>NUCLEOTIDE SEQUENCE [LARGE SCALE GENOMIC DNA]</scope>
    <source>
        <strain evidence="2 3">FSL L7-1523</strain>
    </source>
</reference>
<dbReference type="InterPro" id="IPR014710">
    <property type="entry name" value="RmlC-like_jellyroll"/>
</dbReference>
<name>A0A841Z9X8_9LIST</name>
<dbReference type="InterPro" id="IPR036390">
    <property type="entry name" value="WH_DNA-bd_sf"/>
</dbReference>
<sequence>MYDRDEIKSLASFSNILRLLKKDPEFSRYCTQHRVPKGNVLTIAEDKQFCYLVESGYLQYSYVGEFATGYFFFIKPGRFASLPFLKDQLPAMAKLLAVTDVVWWKIDFEFLRKMLLLEDPKNFVILNHALEAAFNFYMMTKKYLSTSEERIYFCLVRLVDVGINIRENQVELPLFLTYDRLAYLSNASKGYTANILTKLREDNILDASKKPWIITDVARLKAKLNIMDMPNF</sequence>
<proteinExistence type="predicted"/>
<evidence type="ECO:0000313" key="3">
    <source>
        <dbReference type="Proteomes" id="UP000564536"/>
    </source>
</evidence>
<dbReference type="SUPFAM" id="SSF46785">
    <property type="entry name" value="Winged helix' DNA-binding domain"/>
    <property type="match status" value="1"/>
</dbReference>
<dbReference type="SUPFAM" id="SSF51206">
    <property type="entry name" value="cAMP-binding domain-like"/>
    <property type="match status" value="1"/>
</dbReference>
<dbReference type="AlphaFoldDB" id="A0A841Z9X8"/>
<keyword evidence="1" id="KW-0010">Activator</keyword>
<dbReference type="Gene3D" id="2.60.120.10">
    <property type="entry name" value="Jelly Rolls"/>
    <property type="match status" value="1"/>
</dbReference>
<gene>
    <name evidence="2" type="ORF">HB943_15360</name>
</gene>
<evidence type="ECO:0000313" key="2">
    <source>
        <dbReference type="EMBL" id="MBC1501978.1"/>
    </source>
</evidence>
<dbReference type="RefSeq" id="WP_185427410.1">
    <property type="nucleotide sequence ID" value="NZ_JAARRL010000036.1"/>
</dbReference>
<dbReference type="Proteomes" id="UP000564536">
    <property type="component" value="Unassembled WGS sequence"/>
</dbReference>
<accession>A0A841Z9X8</accession>
<comment type="caution">
    <text evidence="2">The sequence shown here is derived from an EMBL/GenBank/DDBJ whole genome shotgun (WGS) entry which is preliminary data.</text>
</comment>
<dbReference type="InterPro" id="IPR036388">
    <property type="entry name" value="WH-like_DNA-bd_sf"/>
</dbReference>
<dbReference type="InterPro" id="IPR018490">
    <property type="entry name" value="cNMP-bd_dom_sf"/>
</dbReference>
<evidence type="ECO:0000256" key="1">
    <source>
        <dbReference type="ARBA" id="ARBA00023159"/>
    </source>
</evidence>
<dbReference type="EMBL" id="JAARRL010000036">
    <property type="protein sequence ID" value="MBC1501978.1"/>
    <property type="molecule type" value="Genomic_DNA"/>
</dbReference>
<dbReference type="Gene3D" id="1.10.10.10">
    <property type="entry name" value="Winged helix-like DNA-binding domain superfamily/Winged helix DNA-binding domain"/>
    <property type="match status" value="1"/>
</dbReference>
<organism evidence="2 3">
    <name type="scientific">Listeria weihenstephanensis</name>
    <dbReference type="NCBI Taxonomy" id="1006155"/>
    <lineage>
        <taxon>Bacteria</taxon>
        <taxon>Bacillati</taxon>
        <taxon>Bacillota</taxon>
        <taxon>Bacilli</taxon>
        <taxon>Bacillales</taxon>
        <taxon>Listeriaceae</taxon>
        <taxon>Listeria</taxon>
    </lineage>
</organism>